<sequence length="186" mass="21627">MLLKNPLCGDVIQHTGGLRKIRFSDSKRNKGKRGGIRIIYYWYLEKSQFLLFTIYGKNIADDLTTSQREQLSKMLDMIKKRVMMIKRDIFSELQERMEAWSELNEGKKTLKTHRINMKPLSMTPTEVKAIREKLKLSQAVFAQYLHTGVTTLQNWEQGLAKPNKQAVLLLKMVEKRPDTLNELAGL</sequence>
<dbReference type="Pfam" id="PF15731">
    <property type="entry name" value="MqsA_antitoxin"/>
    <property type="match status" value="1"/>
</dbReference>
<organism evidence="5">
    <name type="scientific">Providencia alcalifaciens</name>
    <dbReference type="NCBI Taxonomy" id="126385"/>
    <lineage>
        <taxon>Bacteria</taxon>
        <taxon>Pseudomonadati</taxon>
        <taxon>Pseudomonadota</taxon>
        <taxon>Gammaproteobacteria</taxon>
        <taxon>Enterobacterales</taxon>
        <taxon>Morganellaceae</taxon>
        <taxon>Providencia</taxon>
    </lineage>
</organism>
<dbReference type="PANTHER" id="PTHR36511:SF3">
    <property type="entry name" value="ANTITOXIN HIGA-2"/>
    <property type="match status" value="1"/>
</dbReference>
<protein>
    <recommendedName>
        <fullName evidence="4">HTH cro/C1-type domain-containing protein</fullName>
    </recommendedName>
</protein>
<name>H7C8G0_9GAMM</name>
<dbReference type="PROSITE" id="PS50943">
    <property type="entry name" value="HTH_CROC1"/>
    <property type="match status" value="1"/>
</dbReference>
<dbReference type="PANTHER" id="PTHR36511">
    <property type="entry name" value="MERR FAMILY BACTERIAL REGULATORY PROTEIN"/>
    <property type="match status" value="1"/>
</dbReference>
<evidence type="ECO:0000256" key="3">
    <source>
        <dbReference type="ARBA" id="ARBA00023163"/>
    </source>
</evidence>
<dbReference type="SUPFAM" id="SSF47413">
    <property type="entry name" value="lambda repressor-like DNA-binding domains"/>
    <property type="match status" value="1"/>
</dbReference>
<dbReference type="Gene3D" id="1.10.260.40">
    <property type="entry name" value="lambda repressor-like DNA-binding domains"/>
    <property type="match status" value="1"/>
</dbReference>
<dbReference type="InterPro" id="IPR052359">
    <property type="entry name" value="HTH-type_reg/antitoxin"/>
</dbReference>
<proteinExistence type="predicted"/>
<evidence type="ECO:0000259" key="4">
    <source>
        <dbReference type="PROSITE" id="PS50943"/>
    </source>
</evidence>
<dbReference type="CDD" id="cd00093">
    <property type="entry name" value="HTH_XRE"/>
    <property type="match status" value="1"/>
</dbReference>
<keyword evidence="2" id="KW-0238">DNA-binding</keyword>
<evidence type="ECO:0000256" key="1">
    <source>
        <dbReference type="ARBA" id="ARBA00023015"/>
    </source>
</evidence>
<dbReference type="InterPro" id="IPR010982">
    <property type="entry name" value="Lambda_DNA-bd_dom_sf"/>
</dbReference>
<evidence type="ECO:0000313" key="5">
    <source>
        <dbReference type="EMBL" id="BAL72677.1"/>
    </source>
</evidence>
<dbReference type="InterPro" id="IPR032758">
    <property type="entry name" value="MqsA/HigA-2"/>
</dbReference>
<keyword evidence="1" id="KW-0805">Transcription regulation</keyword>
<dbReference type="InterPro" id="IPR001387">
    <property type="entry name" value="Cro/C1-type_HTH"/>
</dbReference>
<reference evidence="5" key="1">
    <citation type="journal article" date="2012" name="Infect. Immun.">
        <title>Molecular Characterizations of Cytolethal Distending Toxin Produced by Providencia alcalifaciens Strains Isolated from Patients with Diarrhea.</title>
        <authorList>
            <person name="Shima A."/>
            <person name="Hinenoya A."/>
            <person name="Asakura M."/>
            <person name="Sugimoto N."/>
            <person name="Tsukamoto T."/>
            <person name="Ito H."/>
            <person name="Nagita A."/>
            <person name="Faruque S.M."/>
            <person name="Yamasaki S."/>
        </authorList>
    </citation>
    <scope>NUCLEOTIDE SEQUENCE</scope>
    <source>
        <strain evidence="5">AH-31</strain>
    </source>
</reference>
<keyword evidence="3" id="KW-0804">Transcription</keyword>
<evidence type="ECO:0000256" key="2">
    <source>
        <dbReference type="ARBA" id="ARBA00023125"/>
    </source>
</evidence>
<feature type="domain" description="HTH cro/C1-type" evidence="4">
    <location>
        <begin position="127"/>
        <end position="180"/>
    </location>
</feature>
<dbReference type="SMART" id="SM00530">
    <property type="entry name" value="HTH_XRE"/>
    <property type="match status" value="1"/>
</dbReference>
<dbReference type="AlphaFoldDB" id="H7C8G0"/>
<accession>H7C8G0</accession>
<dbReference type="EMBL" id="AB583184">
    <property type="protein sequence ID" value="BAL72677.1"/>
    <property type="molecule type" value="Genomic_DNA"/>
</dbReference>
<dbReference type="GO" id="GO:0003677">
    <property type="term" value="F:DNA binding"/>
    <property type="evidence" value="ECO:0007669"/>
    <property type="project" value="UniProtKB-KW"/>
</dbReference>